<dbReference type="GO" id="GO:0051287">
    <property type="term" value="F:NAD binding"/>
    <property type="evidence" value="ECO:0007669"/>
    <property type="project" value="InterPro"/>
</dbReference>
<dbReference type="InterPro" id="IPR008927">
    <property type="entry name" value="6-PGluconate_DH-like_C_sf"/>
</dbReference>
<feature type="domain" description="3-hydroxyisobutyrate dehydrogenase-like NAD-binding" evidence="5">
    <location>
        <begin position="179"/>
        <end position="299"/>
    </location>
</feature>
<feature type="domain" description="6-phosphogluconate dehydrogenase NADP-binding" evidence="4">
    <location>
        <begin position="17"/>
        <end position="175"/>
    </location>
</feature>
<dbReference type="RefSeq" id="WP_092083532.1">
    <property type="nucleotide sequence ID" value="NZ_FMZW01000015.1"/>
</dbReference>
<dbReference type="Pfam" id="PF03446">
    <property type="entry name" value="NAD_binding_2"/>
    <property type="match status" value="1"/>
</dbReference>
<name>A0A1G6XLM0_9BRAD</name>
<keyword evidence="2" id="KW-0520">NAD</keyword>
<proteinExistence type="predicted"/>
<dbReference type="InterPro" id="IPR015815">
    <property type="entry name" value="HIBADH-related"/>
</dbReference>
<dbReference type="InterPro" id="IPR013328">
    <property type="entry name" value="6PGD_dom2"/>
</dbReference>
<dbReference type="InterPro" id="IPR006115">
    <property type="entry name" value="6PGDH_NADP-bd"/>
</dbReference>
<sequence length="319" mass="33351">MSMTRDSKSADLSKAINIGFIGLGSMGSRMAAHLCARGYRVRGYDVRAEARAAFEKEGGIWANAAKDTALGTDFLVLMVVNVAQAEQLLFEAGVLEALPKEGGVVLMATCPSADVERISNAVTKTGRSFVDAPVSGGVAGAASATLTIMAACPNETFSRVEPLLQAMGDKVHHVGSIPGQGALVKTINQLLCGVHLAAAAEAVSLGAQADIDPQILIKIFSESSASSWMLRDRGSRMIAGEPQVTSAIDIFVKDLGIVLDAGQRLKAPTPLASIAQQMFLAVSGQGFGQVDDSQVVRAYRAMTGVSGRRDDAPGKQSFR</sequence>
<evidence type="ECO:0000256" key="2">
    <source>
        <dbReference type="ARBA" id="ARBA00023027"/>
    </source>
</evidence>
<accession>A0A1G6XLM0</accession>
<evidence type="ECO:0000259" key="5">
    <source>
        <dbReference type="Pfam" id="PF14833"/>
    </source>
</evidence>
<dbReference type="InterPro" id="IPR002204">
    <property type="entry name" value="3-OH-isobutyrate_DH-rel_CS"/>
</dbReference>
<keyword evidence="1" id="KW-0560">Oxidoreductase</keyword>
<organism evidence="6 7">
    <name type="scientific">Bradyrhizobium brasilense</name>
    <dbReference type="NCBI Taxonomy" id="1419277"/>
    <lineage>
        <taxon>Bacteria</taxon>
        <taxon>Pseudomonadati</taxon>
        <taxon>Pseudomonadota</taxon>
        <taxon>Alphaproteobacteria</taxon>
        <taxon>Hyphomicrobiales</taxon>
        <taxon>Nitrobacteraceae</taxon>
        <taxon>Bradyrhizobium</taxon>
    </lineage>
</organism>
<dbReference type="PANTHER" id="PTHR43060:SF17">
    <property type="entry name" value="L-THREONATE DEHYDROGENASE"/>
    <property type="match status" value="1"/>
</dbReference>
<protein>
    <submittedName>
        <fullName evidence="6">3-hydroxyisobutyrate dehydrogenase</fullName>
    </submittedName>
</protein>
<evidence type="ECO:0000259" key="4">
    <source>
        <dbReference type="Pfam" id="PF03446"/>
    </source>
</evidence>
<dbReference type="SUPFAM" id="SSF51735">
    <property type="entry name" value="NAD(P)-binding Rossmann-fold domains"/>
    <property type="match status" value="1"/>
</dbReference>
<dbReference type="GO" id="GO:0016491">
    <property type="term" value="F:oxidoreductase activity"/>
    <property type="evidence" value="ECO:0007669"/>
    <property type="project" value="UniProtKB-KW"/>
</dbReference>
<dbReference type="PIRSF" id="PIRSF000103">
    <property type="entry name" value="HIBADH"/>
    <property type="match status" value="1"/>
</dbReference>
<evidence type="ECO:0000313" key="6">
    <source>
        <dbReference type="EMBL" id="SDD78942.1"/>
    </source>
</evidence>
<dbReference type="GO" id="GO:0050661">
    <property type="term" value="F:NADP binding"/>
    <property type="evidence" value="ECO:0007669"/>
    <property type="project" value="InterPro"/>
</dbReference>
<feature type="active site" evidence="3">
    <location>
        <position position="185"/>
    </location>
</feature>
<gene>
    <name evidence="6" type="ORF">SAMN05216337_101577</name>
</gene>
<dbReference type="Gene3D" id="3.40.50.720">
    <property type="entry name" value="NAD(P)-binding Rossmann-like Domain"/>
    <property type="match status" value="1"/>
</dbReference>
<reference evidence="6 7" key="1">
    <citation type="submission" date="2016-10" db="EMBL/GenBank/DDBJ databases">
        <authorList>
            <person name="de Groot N.N."/>
        </authorList>
    </citation>
    <scope>NUCLEOTIDE SEQUENCE [LARGE SCALE GENOMIC DNA]</scope>
    <source>
        <strain evidence="6 7">R5</strain>
    </source>
</reference>
<dbReference type="AlphaFoldDB" id="A0A1G6XLM0"/>
<dbReference type="SUPFAM" id="SSF48179">
    <property type="entry name" value="6-phosphogluconate dehydrogenase C-terminal domain-like"/>
    <property type="match status" value="1"/>
</dbReference>
<dbReference type="EMBL" id="FMZW01000015">
    <property type="protein sequence ID" value="SDD78942.1"/>
    <property type="molecule type" value="Genomic_DNA"/>
</dbReference>
<evidence type="ECO:0000256" key="3">
    <source>
        <dbReference type="PIRSR" id="PIRSR000103-1"/>
    </source>
</evidence>
<dbReference type="InterPro" id="IPR029154">
    <property type="entry name" value="HIBADH-like_NADP-bd"/>
</dbReference>
<evidence type="ECO:0000313" key="7">
    <source>
        <dbReference type="Proteomes" id="UP000199245"/>
    </source>
</evidence>
<dbReference type="PANTHER" id="PTHR43060">
    <property type="entry name" value="3-HYDROXYISOBUTYRATE DEHYDROGENASE-LIKE 1, MITOCHONDRIAL-RELATED"/>
    <property type="match status" value="1"/>
</dbReference>
<evidence type="ECO:0000256" key="1">
    <source>
        <dbReference type="ARBA" id="ARBA00023002"/>
    </source>
</evidence>
<dbReference type="Pfam" id="PF14833">
    <property type="entry name" value="NAD_binding_11"/>
    <property type="match status" value="1"/>
</dbReference>
<dbReference type="InterPro" id="IPR036291">
    <property type="entry name" value="NAD(P)-bd_dom_sf"/>
</dbReference>
<dbReference type="PROSITE" id="PS00895">
    <property type="entry name" value="3_HYDROXYISOBUT_DH"/>
    <property type="match status" value="1"/>
</dbReference>
<dbReference type="Gene3D" id="1.10.1040.10">
    <property type="entry name" value="N-(1-d-carboxylethyl)-l-norvaline Dehydrogenase, domain 2"/>
    <property type="match status" value="1"/>
</dbReference>
<dbReference type="Proteomes" id="UP000199245">
    <property type="component" value="Unassembled WGS sequence"/>
</dbReference>
<dbReference type="GO" id="GO:0016054">
    <property type="term" value="P:organic acid catabolic process"/>
    <property type="evidence" value="ECO:0007669"/>
    <property type="project" value="UniProtKB-ARBA"/>
</dbReference>